<organism evidence="2 3">
    <name type="scientific">Nicotiana sylvestris</name>
    <name type="common">Wood tobacco</name>
    <name type="synonym">South American tobacco</name>
    <dbReference type="NCBI Taxonomy" id="4096"/>
    <lineage>
        <taxon>Eukaryota</taxon>
        <taxon>Viridiplantae</taxon>
        <taxon>Streptophyta</taxon>
        <taxon>Embryophyta</taxon>
        <taxon>Tracheophyta</taxon>
        <taxon>Spermatophyta</taxon>
        <taxon>Magnoliopsida</taxon>
        <taxon>eudicotyledons</taxon>
        <taxon>Gunneridae</taxon>
        <taxon>Pentapetalae</taxon>
        <taxon>asterids</taxon>
        <taxon>lamiids</taxon>
        <taxon>Solanales</taxon>
        <taxon>Solanaceae</taxon>
        <taxon>Nicotianoideae</taxon>
        <taxon>Nicotianeae</taxon>
        <taxon>Nicotiana</taxon>
    </lineage>
</organism>
<sequence>MIRNKIKKDDVNFKHVCESDKDAVKLMEILVVESILFGRKNESTVLEEYAAIVEEDQACVDYPWGNASYETLITSMKYALDYQGKNNPTEYIVGGFPHPLCVWFYERFPNIRHKYLKEDDLLDAPSGPKMLHYVSLGEPKFKELHEDYFSNHGALPKIHKNPGNLRGIKEVVLF</sequence>
<protein>
    <submittedName>
        <fullName evidence="3">Uncharacterized protein LOC104225479</fullName>
    </submittedName>
</protein>
<proteinExistence type="predicted"/>
<evidence type="ECO:0000313" key="2">
    <source>
        <dbReference type="Proteomes" id="UP000189701"/>
    </source>
</evidence>
<dbReference type="PANTHER" id="PTHR48449:SF1">
    <property type="entry name" value="DUF1985 DOMAIN-CONTAINING PROTEIN"/>
    <property type="match status" value="1"/>
</dbReference>
<dbReference type="Proteomes" id="UP000189701">
    <property type="component" value="Unplaced"/>
</dbReference>
<dbReference type="Pfam" id="PF09331">
    <property type="entry name" value="DUF1985"/>
    <property type="match status" value="1"/>
</dbReference>
<dbReference type="AlphaFoldDB" id="A0A1U7WEB1"/>
<dbReference type="RefSeq" id="XP_009775586.1">
    <property type="nucleotide sequence ID" value="XM_009777284.1"/>
</dbReference>
<reference evidence="2" key="1">
    <citation type="journal article" date="2013" name="Genome Biol.">
        <title>Reference genomes and transcriptomes of Nicotiana sylvestris and Nicotiana tomentosiformis.</title>
        <authorList>
            <person name="Sierro N."/>
            <person name="Battey J.N."/>
            <person name="Ouadi S."/>
            <person name="Bovet L."/>
            <person name="Goepfert S."/>
            <person name="Bakaher N."/>
            <person name="Peitsch M.C."/>
            <person name="Ivanov N.V."/>
        </authorList>
    </citation>
    <scope>NUCLEOTIDE SEQUENCE [LARGE SCALE GENOMIC DNA]</scope>
</reference>
<gene>
    <name evidence="3" type="primary">LOC104225479</name>
</gene>
<evidence type="ECO:0000259" key="1">
    <source>
        <dbReference type="Pfam" id="PF09331"/>
    </source>
</evidence>
<accession>A0A1U7WEB1</accession>
<dbReference type="InterPro" id="IPR015410">
    <property type="entry name" value="DUF1985"/>
</dbReference>
<feature type="domain" description="DUF1985" evidence="1">
    <location>
        <begin position="17"/>
        <end position="74"/>
    </location>
</feature>
<name>A0A1U7WEB1_NICSY</name>
<evidence type="ECO:0000313" key="3">
    <source>
        <dbReference type="RefSeq" id="XP_009775586.1"/>
    </source>
</evidence>
<dbReference type="PANTHER" id="PTHR48449">
    <property type="entry name" value="DUF1985 DOMAIN-CONTAINING PROTEIN"/>
    <property type="match status" value="1"/>
</dbReference>
<keyword evidence="2" id="KW-1185">Reference proteome</keyword>
<reference evidence="3" key="2">
    <citation type="submission" date="2025-08" db="UniProtKB">
        <authorList>
            <consortium name="RefSeq"/>
        </authorList>
    </citation>
    <scope>IDENTIFICATION</scope>
    <source>
        <tissue evidence="3">Leaf</tissue>
    </source>
</reference>